<keyword evidence="4" id="KW-0479">Metal-binding</keyword>
<dbReference type="EC" id="6.5.1.8" evidence="2"/>
<evidence type="ECO:0000256" key="3">
    <source>
        <dbReference type="ARBA" id="ARBA00022598"/>
    </source>
</evidence>
<evidence type="ECO:0000256" key="7">
    <source>
        <dbReference type="ARBA" id="ARBA00023134"/>
    </source>
</evidence>
<evidence type="ECO:0000256" key="5">
    <source>
        <dbReference type="ARBA" id="ARBA00022741"/>
    </source>
</evidence>
<dbReference type="Pfam" id="PF01139">
    <property type="entry name" value="RtcB"/>
    <property type="match status" value="1"/>
</dbReference>
<evidence type="ECO:0000313" key="10">
    <source>
        <dbReference type="EMBL" id="MFC4805199.1"/>
    </source>
</evidence>
<evidence type="ECO:0000256" key="8">
    <source>
        <dbReference type="ARBA" id="ARBA00023211"/>
    </source>
</evidence>
<dbReference type="InterPro" id="IPR001233">
    <property type="entry name" value="RtcB"/>
</dbReference>
<comment type="cofactor">
    <cofactor evidence="1">
        <name>Mn(2+)</name>
        <dbReference type="ChEBI" id="CHEBI:29035"/>
    </cofactor>
</comment>
<dbReference type="PANTHER" id="PTHR43749:SF2">
    <property type="entry name" value="RNA-SPLICING LIGASE RTCB"/>
    <property type="match status" value="1"/>
</dbReference>
<reference evidence="11" key="1">
    <citation type="journal article" date="2019" name="Int. J. Syst. Evol. Microbiol.">
        <title>The Global Catalogue of Microorganisms (GCM) 10K type strain sequencing project: providing services to taxonomists for standard genome sequencing and annotation.</title>
        <authorList>
            <consortium name="The Broad Institute Genomics Platform"/>
            <consortium name="The Broad Institute Genome Sequencing Center for Infectious Disease"/>
            <person name="Wu L."/>
            <person name="Ma J."/>
        </authorList>
    </citation>
    <scope>NUCLEOTIDE SEQUENCE [LARGE SCALE GENOMIC DNA]</scope>
    <source>
        <strain evidence="11">CCUG 46385</strain>
    </source>
</reference>
<dbReference type="RefSeq" id="WP_379788743.1">
    <property type="nucleotide sequence ID" value="NZ_JBHSHL010000038.1"/>
</dbReference>
<dbReference type="InterPro" id="IPR052915">
    <property type="entry name" value="RtcB-like"/>
</dbReference>
<sequence>MIKVRGRVSEALIYTDVVEDEAIKQIERLCDREFTQGSRIRIMPDVHVGAGCTIGFTMTIQDKVVPNLVGVDIGCGMETIELSDKRIELQKLDKLIYEKIPFGTDIRKKEHPLVEEVALDELRCKDKRGINLHRARLSLGTLGGGNHFIEVGRDDEGRLFVTIHSGSRNIGLQVANYYQDLAYRRLNKNSPEDVRERIEELKREGRHRDIEEELIRMKSKSRSDIPKDLAYLEGKDMEDYLHDMKIIQEFARQNRMAMMDELIRGMKFKVCDRFTTIHNYIDTEHKILRKGAVSAQKGERILIPINMRDGSLVCIGRGNEEWNFSAPHGAGRLKSRKQAKESFTLSEFKKQMEGIYTTSVSKDTLDECPMAYKPMESILENIEATAEVVKRIVPIYNFKAQE</sequence>
<dbReference type="Gene3D" id="3.90.1860.10">
    <property type="entry name" value="tRNA-splicing ligase RtcB"/>
    <property type="match status" value="1"/>
</dbReference>
<keyword evidence="3 10" id="KW-0436">Ligase</keyword>
<evidence type="ECO:0000256" key="9">
    <source>
        <dbReference type="ARBA" id="ARBA00047746"/>
    </source>
</evidence>
<dbReference type="EMBL" id="JBHSHL010000038">
    <property type="protein sequence ID" value="MFC4805199.1"/>
    <property type="molecule type" value="Genomic_DNA"/>
</dbReference>
<gene>
    <name evidence="10" type="ORF">ACFO4R_08900</name>
</gene>
<evidence type="ECO:0000256" key="2">
    <source>
        <dbReference type="ARBA" id="ARBA00012726"/>
    </source>
</evidence>
<keyword evidence="5" id="KW-0547">Nucleotide-binding</keyword>
<dbReference type="InterPro" id="IPR036025">
    <property type="entry name" value="RtcB-like_sf"/>
</dbReference>
<protein>
    <recommendedName>
        <fullName evidence="2">3'-phosphate/5'-hydroxy nucleic acid ligase</fullName>
        <ecNumber evidence="2">6.5.1.8</ecNumber>
    </recommendedName>
</protein>
<evidence type="ECO:0000256" key="6">
    <source>
        <dbReference type="ARBA" id="ARBA00022800"/>
    </source>
</evidence>
<dbReference type="GO" id="GO:0170057">
    <property type="term" value="F:RNA ligase (GTP) activity"/>
    <property type="evidence" value="ECO:0007669"/>
    <property type="project" value="UniProtKB-EC"/>
</dbReference>
<keyword evidence="6" id="KW-0692">RNA repair</keyword>
<comment type="caution">
    <text evidence="10">The sequence shown here is derived from an EMBL/GenBank/DDBJ whole genome shotgun (WGS) entry which is preliminary data.</text>
</comment>
<evidence type="ECO:0000256" key="1">
    <source>
        <dbReference type="ARBA" id="ARBA00001936"/>
    </source>
</evidence>
<comment type="catalytic activity">
    <reaction evidence="9">
        <text>a 3'-end 3'-phospho-ribonucleotide-RNA + a 5'-end dephospho-ribonucleoside-RNA + GTP = a ribonucleotidyl-ribonucleotide-RNA + GMP + diphosphate</text>
        <dbReference type="Rhea" id="RHEA:68076"/>
        <dbReference type="Rhea" id="RHEA-COMP:10463"/>
        <dbReference type="Rhea" id="RHEA-COMP:13936"/>
        <dbReference type="Rhea" id="RHEA-COMP:17355"/>
        <dbReference type="ChEBI" id="CHEBI:33019"/>
        <dbReference type="ChEBI" id="CHEBI:37565"/>
        <dbReference type="ChEBI" id="CHEBI:58115"/>
        <dbReference type="ChEBI" id="CHEBI:83062"/>
        <dbReference type="ChEBI" id="CHEBI:138284"/>
        <dbReference type="ChEBI" id="CHEBI:173118"/>
        <dbReference type="EC" id="6.5.1.8"/>
    </reaction>
</comment>
<evidence type="ECO:0000256" key="4">
    <source>
        <dbReference type="ARBA" id="ARBA00022723"/>
    </source>
</evidence>
<proteinExistence type="predicted"/>
<keyword evidence="11" id="KW-1185">Reference proteome</keyword>
<name>A0ABV9QRS3_9FIRM</name>
<evidence type="ECO:0000313" key="11">
    <source>
        <dbReference type="Proteomes" id="UP001595916"/>
    </source>
</evidence>
<dbReference type="PANTHER" id="PTHR43749">
    <property type="entry name" value="RNA-SPLICING LIGASE RTCB"/>
    <property type="match status" value="1"/>
</dbReference>
<keyword evidence="8" id="KW-0464">Manganese</keyword>
<accession>A0ABV9QRS3</accession>
<organism evidence="10 11">
    <name type="scientific">Filifactor villosus</name>
    <dbReference type="NCBI Taxonomy" id="29374"/>
    <lineage>
        <taxon>Bacteria</taxon>
        <taxon>Bacillati</taxon>
        <taxon>Bacillota</taxon>
        <taxon>Clostridia</taxon>
        <taxon>Peptostreptococcales</taxon>
        <taxon>Filifactoraceae</taxon>
        <taxon>Filifactor</taxon>
    </lineage>
</organism>
<dbReference type="Proteomes" id="UP001595916">
    <property type="component" value="Unassembled WGS sequence"/>
</dbReference>
<dbReference type="SUPFAM" id="SSF103365">
    <property type="entry name" value="Hypothetical protein PH1602"/>
    <property type="match status" value="1"/>
</dbReference>
<keyword evidence="7" id="KW-0342">GTP-binding</keyword>